<evidence type="ECO:0000256" key="1">
    <source>
        <dbReference type="ARBA" id="ARBA00004380"/>
    </source>
</evidence>
<reference evidence="10" key="1">
    <citation type="submission" date="2023-07" db="EMBL/GenBank/DDBJ databases">
        <title>A draft genome of Kazachstania heterogenica Y-27499.</title>
        <authorList>
            <person name="Donic C."/>
            <person name="Kralova J.S."/>
            <person name="Fidel L."/>
            <person name="Ben-Dor S."/>
            <person name="Jung S."/>
        </authorList>
    </citation>
    <scope>NUCLEOTIDE SEQUENCE [LARGE SCALE GENOMIC DNA]</scope>
    <source>
        <strain evidence="10">Y27499</strain>
    </source>
</reference>
<dbReference type="PANTHER" id="PTHR13027:SF7">
    <property type="entry name" value="VACUOLAR FUSION PROTEIN MON1 HOMOLOG"/>
    <property type="match status" value="1"/>
</dbReference>
<evidence type="ECO:0000259" key="6">
    <source>
        <dbReference type="Pfam" id="PF19036"/>
    </source>
</evidence>
<dbReference type="GO" id="GO:0000329">
    <property type="term" value="C:fungal-type vacuole membrane"/>
    <property type="evidence" value="ECO:0007669"/>
    <property type="project" value="TreeGrafter"/>
</dbReference>
<evidence type="ECO:0000256" key="4">
    <source>
        <dbReference type="RuleBase" id="RU367048"/>
    </source>
</evidence>
<dbReference type="GO" id="GO:0032585">
    <property type="term" value="C:multivesicular body membrane"/>
    <property type="evidence" value="ECO:0007669"/>
    <property type="project" value="UniProtKB-SubCell"/>
</dbReference>
<dbReference type="InterPro" id="IPR043972">
    <property type="entry name" value="FUZ/MON1/HPS1_longin_1"/>
</dbReference>
<keyword evidence="4" id="KW-0072">Autophagy</keyword>
<accession>A0AAN7W4T5</accession>
<dbReference type="GO" id="GO:0016192">
    <property type="term" value="P:vesicle-mediated transport"/>
    <property type="evidence" value="ECO:0007669"/>
    <property type="project" value="InterPro"/>
</dbReference>
<keyword evidence="4" id="KW-0472">Membrane</keyword>
<dbReference type="InterPro" id="IPR043971">
    <property type="entry name" value="FUZ/MON1/HPS1_longin_2"/>
</dbReference>
<dbReference type="EMBL" id="JAWIZZ010000038">
    <property type="protein sequence ID" value="KAK5781234.1"/>
    <property type="molecule type" value="Genomic_DNA"/>
</dbReference>
<name>A0AAN7W4T5_9SACH</name>
<keyword evidence="4" id="KW-0813">Transport</keyword>
<comment type="subcellular location">
    <subcellularLocation>
        <location evidence="4">Endosome</location>
        <location evidence="4">Multivesicular body membrane</location>
        <topology evidence="4">Peripheral membrane protein</topology>
    </subcellularLocation>
    <subcellularLocation>
        <location evidence="1 4">Prevacuolar compartment membrane</location>
        <topology evidence="1 4">Peripheral membrane protein</topology>
    </subcellularLocation>
    <subcellularLocation>
        <location evidence="4">Vacuole membrane</location>
        <topology evidence="4">Peripheral membrane protein</topology>
    </subcellularLocation>
</comment>
<comment type="caution">
    <text evidence="9">The sequence shown here is derived from an EMBL/GenBank/DDBJ whole genome shotgun (WGS) entry which is preliminary data.</text>
</comment>
<dbReference type="Pfam" id="PF19038">
    <property type="entry name" value="Fuz_longin_3"/>
    <property type="match status" value="1"/>
</dbReference>
<organism evidence="9 10">
    <name type="scientific">Arxiozyma heterogenica</name>
    <dbReference type="NCBI Taxonomy" id="278026"/>
    <lineage>
        <taxon>Eukaryota</taxon>
        <taxon>Fungi</taxon>
        <taxon>Dikarya</taxon>
        <taxon>Ascomycota</taxon>
        <taxon>Saccharomycotina</taxon>
        <taxon>Saccharomycetes</taxon>
        <taxon>Saccharomycetales</taxon>
        <taxon>Saccharomycetaceae</taxon>
        <taxon>Arxiozyma</taxon>
    </lineage>
</organism>
<dbReference type="Proteomes" id="UP001306508">
    <property type="component" value="Unassembled WGS sequence"/>
</dbReference>
<dbReference type="InterPro" id="IPR043970">
    <property type="entry name" value="FUZ/MON1/HPS1_longin_3"/>
</dbReference>
<comment type="similarity">
    <text evidence="2 4">Belongs to the MON1/SAND family.</text>
</comment>
<keyword evidence="10" id="KW-1185">Reference proteome</keyword>
<sequence length="675" mass="77198">MVNISNSDEHKTFNNNTTNKSGTIRFIPGFNSISKATPTVSIALNNSRGTTDLSITAPSDIINNNSISSTSSHRLLPESTKSYSSLRDIEISFDESLSSRVPNKTSNGNINEVAPIEFTTSNSISQNEHNSYQEILTDLLSESFYSYTPSVCGMGRCGPSVVSNELPNIFNKSETLLSVNKQRLTRFNKNFFIISDAGKPIFTMHRDDKKIIPLAGIINTIVNYFQVNQQAEIKTIHFRNTGQKFVFLNKEHIIIMIHSNLGESFKILQDQCYFLYSYLISTLTSKSLERLFRNRSNFDLGTFLAQSDIENLNSICHLLSNNFYPDIFLNALQSNPIEKRIRNKIHKEILQELHENRDIIPRGTLLYGFLLIGEDTKMAAVIRPQGHTLYTHDIQLLFCLVRRHLHLNTMDRELWIPICFPKFNSSGFLYSYIKTLSLKNKSVMVLLSAQKDAFFKLKLFGDRLLTRLGKDSHIAKIIISDNPCTGFSIKDIPAPLIHHFIFKSTKNAQYIMPIMEYNIKYQDVIENTVSCNDESENNQKYLGNQQKDDIHFMEDGIDLLNYQIKLQRYYMELHNSVTSEDGSKLQSRSVINFIQWDGITSKNISSYGDIDNLQSVNNRRIHIMGMVWCTPHFELYLISNNGVSDKGAISSSAKNILRWCQKHEQRLFIQNGAIF</sequence>
<dbReference type="PRINTS" id="PR01546">
    <property type="entry name" value="YEAST73DUF"/>
</dbReference>
<dbReference type="GO" id="GO:0035658">
    <property type="term" value="C:Mon1-Ccz1 complex"/>
    <property type="evidence" value="ECO:0007669"/>
    <property type="project" value="TreeGrafter"/>
</dbReference>
<dbReference type="GO" id="GO:0006914">
    <property type="term" value="P:autophagy"/>
    <property type="evidence" value="ECO:0007669"/>
    <property type="project" value="UniProtKB-UniRule"/>
</dbReference>
<evidence type="ECO:0000256" key="3">
    <source>
        <dbReference type="ARBA" id="ARBA00018132"/>
    </source>
</evidence>
<dbReference type="Pfam" id="PF19037">
    <property type="entry name" value="Fuz_longin_2"/>
    <property type="match status" value="1"/>
</dbReference>
<protein>
    <recommendedName>
        <fullName evidence="3 4">Vacuolar fusion protein MON1</fullName>
    </recommendedName>
</protein>
<feature type="region of interest" description="Disordered" evidence="5">
    <location>
        <begin position="1"/>
        <end position="20"/>
    </location>
</feature>
<dbReference type="PANTHER" id="PTHR13027">
    <property type="entry name" value="SAND PROTEIN-RELATED"/>
    <property type="match status" value="1"/>
</dbReference>
<evidence type="ECO:0000259" key="7">
    <source>
        <dbReference type="Pfam" id="PF19037"/>
    </source>
</evidence>
<evidence type="ECO:0000259" key="8">
    <source>
        <dbReference type="Pfam" id="PF19038"/>
    </source>
</evidence>
<dbReference type="Pfam" id="PF19036">
    <property type="entry name" value="Fuz_longin_1"/>
    <property type="match status" value="1"/>
</dbReference>
<gene>
    <name evidence="9" type="ORF">RI543_001634</name>
</gene>
<feature type="domain" description="FUZ/MON1/HPS1 first Longin" evidence="6">
    <location>
        <begin position="189"/>
        <end position="307"/>
    </location>
</feature>
<evidence type="ECO:0000256" key="2">
    <source>
        <dbReference type="ARBA" id="ARBA00008968"/>
    </source>
</evidence>
<dbReference type="InterPro" id="IPR004353">
    <property type="entry name" value="Mon1"/>
</dbReference>
<keyword evidence="4" id="KW-0967">Endosome</keyword>
<evidence type="ECO:0000313" key="9">
    <source>
        <dbReference type="EMBL" id="KAK5781234.1"/>
    </source>
</evidence>
<proteinExistence type="inferred from homology"/>
<keyword evidence="4" id="KW-0653">Protein transport</keyword>
<feature type="domain" description="FUZ/MON1/HPS1 third Longin" evidence="8">
    <location>
        <begin position="497"/>
        <end position="664"/>
    </location>
</feature>
<dbReference type="GO" id="GO:0006623">
    <property type="term" value="P:protein targeting to vacuole"/>
    <property type="evidence" value="ECO:0007669"/>
    <property type="project" value="UniProtKB-UniRule"/>
</dbReference>
<feature type="domain" description="FUZ/MON1/HPS1 second Longin" evidence="7">
    <location>
        <begin position="364"/>
        <end position="464"/>
    </location>
</feature>
<keyword evidence="4" id="KW-0926">Vacuole</keyword>
<evidence type="ECO:0000256" key="5">
    <source>
        <dbReference type="SAM" id="MobiDB-lite"/>
    </source>
</evidence>
<dbReference type="AlphaFoldDB" id="A0AAN7W4T5"/>
<evidence type="ECO:0000313" key="10">
    <source>
        <dbReference type="Proteomes" id="UP001306508"/>
    </source>
</evidence>
<comment type="function">
    <text evidence="4">Required for multiple vacuole delivery pathways including the cytoplasm to vacuole transport (Cvt), autophagy, pexophagy and endocytosis.</text>
</comment>